<dbReference type="InterPro" id="IPR000433">
    <property type="entry name" value="Znf_ZZ"/>
</dbReference>
<evidence type="ECO:0000259" key="6">
    <source>
        <dbReference type="PROSITE" id="PS50089"/>
    </source>
</evidence>
<feature type="compositionally biased region" description="Acidic residues" evidence="5">
    <location>
        <begin position="385"/>
        <end position="397"/>
    </location>
</feature>
<dbReference type="Gene3D" id="3.30.60.90">
    <property type="match status" value="1"/>
</dbReference>
<dbReference type="Pfam" id="PF00569">
    <property type="entry name" value="ZZ"/>
    <property type="match status" value="1"/>
</dbReference>
<dbReference type="Pfam" id="PF13923">
    <property type="entry name" value="zf-C3HC4_2"/>
    <property type="match status" value="1"/>
</dbReference>
<dbReference type="InterPro" id="IPR013083">
    <property type="entry name" value="Znf_RING/FYVE/PHD"/>
</dbReference>
<keyword evidence="2 4" id="KW-0863">Zinc-finger</keyword>
<proteinExistence type="predicted"/>
<dbReference type="InterPro" id="IPR001841">
    <property type="entry name" value="Znf_RING"/>
</dbReference>
<evidence type="ECO:0008006" key="10">
    <source>
        <dbReference type="Google" id="ProtNLM"/>
    </source>
</evidence>
<keyword evidence="3" id="KW-0862">Zinc</keyword>
<dbReference type="FunFam" id="3.30.60.90:FF:000014">
    <property type="entry name" value="E3 ubiquitin-protein ligase PRT1"/>
    <property type="match status" value="1"/>
</dbReference>
<dbReference type="GO" id="GO:0043161">
    <property type="term" value="P:proteasome-mediated ubiquitin-dependent protein catabolic process"/>
    <property type="evidence" value="ECO:0007669"/>
    <property type="project" value="TreeGrafter"/>
</dbReference>
<dbReference type="GO" id="GO:0008270">
    <property type="term" value="F:zinc ion binding"/>
    <property type="evidence" value="ECO:0007669"/>
    <property type="project" value="UniProtKB-KW"/>
</dbReference>
<dbReference type="PANTHER" id="PTHR15898:SF13">
    <property type="entry name" value="BIFUNCTIONAL APOPTOSIS REGULATOR"/>
    <property type="match status" value="1"/>
</dbReference>
<dbReference type="InterPro" id="IPR027370">
    <property type="entry name" value="Znf-RING_euk"/>
</dbReference>
<keyword evidence="1" id="KW-0479">Metal-binding</keyword>
<protein>
    <recommendedName>
        <fullName evidence="10">E3 ubiquitin-protein ligase PRT1</fullName>
    </recommendedName>
</protein>
<evidence type="ECO:0000256" key="5">
    <source>
        <dbReference type="SAM" id="MobiDB-lite"/>
    </source>
</evidence>
<evidence type="ECO:0000313" key="9">
    <source>
        <dbReference type="Proteomes" id="UP000825729"/>
    </source>
</evidence>
<evidence type="ECO:0000313" key="8">
    <source>
        <dbReference type="EMBL" id="KAG9446892.1"/>
    </source>
</evidence>
<keyword evidence="9" id="KW-1185">Reference proteome</keyword>
<dbReference type="SMART" id="SM00291">
    <property type="entry name" value="ZnF_ZZ"/>
    <property type="match status" value="1"/>
</dbReference>
<organism evidence="8 9">
    <name type="scientific">Aristolochia fimbriata</name>
    <name type="common">White veined hardy Dutchman's pipe vine</name>
    <dbReference type="NCBI Taxonomy" id="158543"/>
    <lineage>
        <taxon>Eukaryota</taxon>
        <taxon>Viridiplantae</taxon>
        <taxon>Streptophyta</taxon>
        <taxon>Embryophyta</taxon>
        <taxon>Tracheophyta</taxon>
        <taxon>Spermatophyta</taxon>
        <taxon>Magnoliopsida</taxon>
        <taxon>Magnoliidae</taxon>
        <taxon>Piperales</taxon>
        <taxon>Aristolochiaceae</taxon>
        <taxon>Aristolochia</taxon>
    </lineage>
</organism>
<feature type="domain" description="RING-type" evidence="6">
    <location>
        <begin position="185"/>
        <end position="223"/>
    </location>
</feature>
<dbReference type="SUPFAM" id="SSF57850">
    <property type="entry name" value="RING/U-box"/>
    <property type="match status" value="3"/>
</dbReference>
<evidence type="ECO:0000256" key="3">
    <source>
        <dbReference type="ARBA" id="ARBA00022833"/>
    </source>
</evidence>
<dbReference type="AlphaFoldDB" id="A0AAV7EH44"/>
<dbReference type="PROSITE" id="PS50135">
    <property type="entry name" value="ZF_ZZ_2"/>
    <property type="match status" value="1"/>
</dbReference>
<dbReference type="PANTHER" id="PTHR15898">
    <property type="entry name" value="BIFUNCTIONAL APOPTOSIS REGULATOR"/>
    <property type="match status" value="1"/>
</dbReference>
<dbReference type="Proteomes" id="UP000825729">
    <property type="component" value="Unassembled WGS sequence"/>
</dbReference>
<accession>A0AAV7EH44</accession>
<evidence type="ECO:0000256" key="2">
    <source>
        <dbReference type="ARBA" id="ARBA00022771"/>
    </source>
</evidence>
<feature type="region of interest" description="Disordered" evidence="5">
    <location>
        <begin position="378"/>
        <end position="397"/>
    </location>
</feature>
<sequence>MDVNETPQGFAEPPGENKTLKGFDGADEILETFRCCVCLELLYKPVVLVCGHVSCFWCVHTAMRGDRESHCPICRNSFIHFPSVCELFHFLLLKAYPVVYKRRESQTQEEEIRTGVFSPEISDCLASKIVNNCDTAHNDVSTACEEHHLKSHGDSSDVLVVDNSLKGNGLAEEIGKHVSVSDGLCMLCKKLLVLPVVLNCGHVYCRSCLAVPVDGSLNCPDCQTLHPGKFPKVCLELDHLLELLFPKEYSTRKEEIQVQLDPPPEVQSLCTSSNGSQCGESQPKDYDFASLKEHGLDVNVGVGCDSCGMYPIIGKWYRCKDCTEKIGFDLCESCYSTRSKLPGRFNQQHTSDHKLMLVQPERLRGILWRLEIENGAIVPVPSDDGHEEESEDIDPAV</sequence>
<dbReference type="InterPro" id="IPR017907">
    <property type="entry name" value="Znf_RING_CS"/>
</dbReference>
<dbReference type="Pfam" id="PF13445">
    <property type="entry name" value="zf-RING_UBOX"/>
    <property type="match status" value="1"/>
</dbReference>
<name>A0AAV7EH44_ARIFI</name>
<dbReference type="FunFam" id="3.30.40.10:FF:000489">
    <property type="entry name" value="E3 ubiquitin-protein ligase PRT1"/>
    <property type="match status" value="1"/>
</dbReference>
<dbReference type="GO" id="GO:0061630">
    <property type="term" value="F:ubiquitin protein ligase activity"/>
    <property type="evidence" value="ECO:0007669"/>
    <property type="project" value="TreeGrafter"/>
</dbReference>
<dbReference type="EMBL" id="JAINDJ010000005">
    <property type="protein sequence ID" value="KAG9446892.1"/>
    <property type="molecule type" value="Genomic_DNA"/>
</dbReference>
<dbReference type="Gene3D" id="3.30.40.10">
    <property type="entry name" value="Zinc/RING finger domain, C3HC4 (zinc finger)"/>
    <property type="match status" value="2"/>
</dbReference>
<dbReference type="PROSITE" id="PS50089">
    <property type="entry name" value="ZF_RING_2"/>
    <property type="match status" value="2"/>
</dbReference>
<dbReference type="InterPro" id="IPR043145">
    <property type="entry name" value="Znf_ZZ_sf"/>
</dbReference>
<evidence type="ECO:0000259" key="7">
    <source>
        <dbReference type="PROSITE" id="PS50135"/>
    </source>
</evidence>
<dbReference type="PROSITE" id="PS00518">
    <property type="entry name" value="ZF_RING_1"/>
    <property type="match status" value="1"/>
</dbReference>
<gene>
    <name evidence="8" type="ORF">H6P81_013020</name>
</gene>
<dbReference type="SMART" id="SM00184">
    <property type="entry name" value="RING"/>
    <property type="match status" value="2"/>
</dbReference>
<evidence type="ECO:0000256" key="4">
    <source>
        <dbReference type="PROSITE-ProRule" id="PRU00228"/>
    </source>
</evidence>
<comment type="caution">
    <text evidence="8">The sequence shown here is derived from an EMBL/GenBank/DDBJ whole genome shotgun (WGS) entry which is preliminary data.</text>
</comment>
<feature type="domain" description="RING-type" evidence="6">
    <location>
        <begin position="35"/>
        <end position="75"/>
    </location>
</feature>
<reference evidence="8 9" key="1">
    <citation type="submission" date="2021-07" db="EMBL/GenBank/DDBJ databases">
        <title>The Aristolochia fimbriata genome: insights into angiosperm evolution, floral development and chemical biosynthesis.</title>
        <authorList>
            <person name="Jiao Y."/>
        </authorList>
    </citation>
    <scope>NUCLEOTIDE SEQUENCE [LARGE SCALE GENOMIC DNA]</scope>
    <source>
        <strain evidence="8">IBCAS-2021</strain>
        <tissue evidence="8">Leaf</tissue>
    </source>
</reference>
<evidence type="ECO:0000256" key="1">
    <source>
        <dbReference type="ARBA" id="ARBA00022723"/>
    </source>
</evidence>
<feature type="domain" description="ZZ-type" evidence="7">
    <location>
        <begin position="299"/>
        <end position="363"/>
    </location>
</feature>